<evidence type="ECO:0000256" key="1">
    <source>
        <dbReference type="SAM" id="MobiDB-lite"/>
    </source>
</evidence>
<accession>A0AA38CTK0</accession>
<gene>
    <name evidence="2" type="ORF">KI387_008887</name>
</gene>
<feature type="compositionally biased region" description="Basic and acidic residues" evidence="1">
    <location>
        <begin position="60"/>
        <end position="75"/>
    </location>
</feature>
<protein>
    <recommendedName>
        <fullName evidence="4">Glycosyl transferase family 1 domain-containing protein</fullName>
    </recommendedName>
</protein>
<feature type="non-terminal residue" evidence="2">
    <location>
        <position position="75"/>
    </location>
</feature>
<comment type="caution">
    <text evidence="2">The sequence shown here is derived from an EMBL/GenBank/DDBJ whole genome shotgun (WGS) entry which is preliminary data.</text>
</comment>
<dbReference type="GO" id="GO:0046506">
    <property type="term" value="P:sulfolipid biosynthetic process"/>
    <property type="evidence" value="ECO:0007669"/>
    <property type="project" value="TreeGrafter"/>
</dbReference>
<dbReference type="SUPFAM" id="SSF53756">
    <property type="entry name" value="UDP-Glycosyltransferase/glycogen phosphorylase"/>
    <property type="match status" value="1"/>
</dbReference>
<dbReference type="EMBL" id="JAHRHJ020000008">
    <property type="protein sequence ID" value="KAH9304483.1"/>
    <property type="molecule type" value="Genomic_DNA"/>
</dbReference>
<dbReference type="PANTHER" id="PTHR45947">
    <property type="entry name" value="SULFOQUINOVOSYL TRANSFERASE SQD2"/>
    <property type="match status" value="1"/>
</dbReference>
<dbReference type="GO" id="GO:0009941">
    <property type="term" value="C:chloroplast envelope"/>
    <property type="evidence" value="ECO:0007669"/>
    <property type="project" value="TreeGrafter"/>
</dbReference>
<dbReference type="GO" id="GO:0016020">
    <property type="term" value="C:membrane"/>
    <property type="evidence" value="ECO:0007669"/>
    <property type="project" value="GOC"/>
</dbReference>
<feature type="region of interest" description="Disordered" evidence="1">
    <location>
        <begin position="50"/>
        <end position="75"/>
    </location>
</feature>
<dbReference type="AlphaFoldDB" id="A0AA38CTK0"/>
<dbReference type="Proteomes" id="UP000824469">
    <property type="component" value="Unassembled WGS sequence"/>
</dbReference>
<organism evidence="2 3">
    <name type="scientific">Taxus chinensis</name>
    <name type="common">Chinese yew</name>
    <name type="synonym">Taxus wallichiana var. chinensis</name>
    <dbReference type="NCBI Taxonomy" id="29808"/>
    <lineage>
        <taxon>Eukaryota</taxon>
        <taxon>Viridiplantae</taxon>
        <taxon>Streptophyta</taxon>
        <taxon>Embryophyta</taxon>
        <taxon>Tracheophyta</taxon>
        <taxon>Spermatophyta</taxon>
        <taxon>Pinopsida</taxon>
        <taxon>Pinidae</taxon>
        <taxon>Conifers II</taxon>
        <taxon>Cupressales</taxon>
        <taxon>Taxaceae</taxon>
        <taxon>Taxus</taxon>
    </lineage>
</organism>
<evidence type="ECO:0000313" key="3">
    <source>
        <dbReference type="Proteomes" id="UP000824469"/>
    </source>
</evidence>
<dbReference type="InterPro" id="IPR050194">
    <property type="entry name" value="Glycosyltransferase_grp1"/>
</dbReference>
<proteinExistence type="predicted"/>
<evidence type="ECO:0008006" key="4">
    <source>
        <dbReference type="Google" id="ProtNLM"/>
    </source>
</evidence>
<evidence type="ECO:0000313" key="2">
    <source>
        <dbReference type="EMBL" id="KAH9304483.1"/>
    </source>
</evidence>
<reference evidence="2 3" key="1">
    <citation type="journal article" date="2021" name="Nat. Plants">
        <title>The Taxus genome provides insights into paclitaxel biosynthesis.</title>
        <authorList>
            <person name="Xiong X."/>
            <person name="Gou J."/>
            <person name="Liao Q."/>
            <person name="Li Y."/>
            <person name="Zhou Q."/>
            <person name="Bi G."/>
            <person name="Li C."/>
            <person name="Du R."/>
            <person name="Wang X."/>
            <person name="Sun T."/>
            <person name="Guo L."/>
            <person name="Liang H."/>
            <person name="Lu P."/>
            <person name="Wu Y."/>
            <person name="Zhang Z."/>
            <person name="Ro D.K."/>
            <person name="Shang Y."/>
            <person name="Huang S."/>
            <person name="Yan J."/>
        </authorList>
    </citation>
    <scope>NUCLEOTIDE SEQUENCE [LARGE SCALE GENOMIC DNA]</scope>
    <source>
        <strain evidence="2">Ta-2019</strain>
    </source>
</reference>
<dbReference type="GO" id="GO:0009247">
    <property type="term" value="P:glycolipid biosynthetic process"/>
    <property type="evidence" value="ECO:0007669"/>
    <property type="project" value="TreeGrafter"/>
</dbReference>
<dbReference type="Gene3D" id="3.40.50.2000">
    <property type="entry name" value="Glycogen Phosphorylase B"/>
    <property type="match status" value="1"/>
</dbReference>
<dbReference type="GO" id="GO:0046510">
    <property type="term" value="F:UDP-sulfoquinovose:DAG sulfoquinovosyltransferase activity"/>
    <property type="evidence" value="ECO:0007669"/>
    <property type="project" value="TreeGrafter"/>
</dbReference>
<keyword evidence="3" id="KW-1185">Reference proteome</keyword>
<sequence>MSSGVPIVASSLGGIPNIVFAEQEGKTCFIFTPGDIYDRLCKAKLMLNSPEPRLNAGKGGRSEVEKHDSRAATKK</sequence>
<name>A0AA38CTK0_TAXCH</name>
<dbReference type="PANTHER" id="PTHR45947:SF3">
    <property type="entry name" value="SULFOQUINOVOSYL TRANSFERASE SQD2"/>
    <property type="match status" value="1"/>
</dbReference>